<dbReference type="Proteomes" id="UP000199592">
    <property type="component" value="Unassembled WGS sequence"/>
</dbReference>
<keyword evidence="3" id="KW-0472">Membrane</keyword>
<keyword evidence="3" id="KW-1133">Transmembrane helix</keyword>
<evidence type="ECO:0000256" key="1">
    <source>
        <dbReference type="SAM" id="Coils"/>
    </source>
</evidence>
<keyword evidence="3" id="KW-0812">Transmembrane</keyword>
<dbReference type="RefSeq" id="WP_090293941.1">
    <property type="nucleotide sequence ID" value="NZ_FNKI01000002.1"/>
</dbReference>
<reference evidence="6" key="1">
    <citation type="submission" date="2016-10" db="EMBL/GenBank/DDBJ databases">
        <authorList>
            <person name="Varghese N."/>
            <person name="Submissions S."/>
        </authorList>
    </citation>
    <scope>NUCLEOTIDE SEQUENCE [LARGE SCALE GENOMIC DNA]</scope>
    <source>
        <strain evidence="6">DSM 25030</strain>
    </source>
</reference>
<keyword evidence="5" id="KW-0808">Transferase</keyword>
<sequence length="360" mass="42170">MALKNRDLWINILIGLGLLSIPILTSPDFDSFSDMLKARGFRENFIGYLLLLVFYYANYYWLVPKLYSNKKRGIYFLSLFICFLIVSYVPKVLFSGANDFPDPMQRQPMPERSMERPDDIPPMPNGPKREPLINIFELRDTFFIQFIIITILSMLLRLDNRLKKIQNEKLKAEVNYLKAQINPHFLFNTLNSIYALTLKKSDQAPWAVLKLSDMMRYVVTESDSEKVPLEYEIQYISDYIDLQKLRMGNNTDFTFEINGEPNRKRIAPIILVNYVENAFKYGVNPDEASKISIIITLNPKGVELLVENKITVRKNSIMEQTTEGNKNTKRRLDYFYPDKHQLEVNQNDDFYSVKLYVDLT</sequence>
<feature type="region of interest" description="Disordered" evidence="2">
    <location>
        <begin position="104"/>
        <end position="123"/>
    </location>
</feature>
<dbReference type="EMBL" id="FNMY01000001">
    <property type="protein sequence ID" value="SDW06068.1"/>
    <property type="molecule type" value="Genomic_DNA"/>
</dbReference>
<dbReference type="PANTHER" id="PTHR34220:SF7">
    <property type="entry name" value="SENSOR HISTIDINE KINASE YPDA"/>
    <property type="match status" value="1"/>
</dbReference>
<dbReference type="InterPro" id="IPR050640">
    <property type="entry name" value="Bact_2-comp_sensor_kinase"/>
</dbReference>
<protein>
    <submittedName>
        <fullName evidence="5">Histidine kinase</fullName>
    </submittedName>
</protein>
<dbReference type="GO" id="GO:0000155">
    <property type="term" value="F:phosphorelay sensor kinase activity"/>
    <property type="evidence" value="ECO:0007669"/>
    <property type="project" value="InterPro"/>
</dbReference>
<dbReference type="AlphaFoldDB" id="A0A1H2QGR1"/>
<feature type="domain" description="Signal transduction histidine kinase internal region" evidence="4">
    <location>
        <begin position="172"/>
        <end position="250"/>
    </location>
</feature>
<feature type="transmembrane region" description="Helical" evidence="3">
    <location>
        <begin position="74"/>
        <end position="94"/>
    </location>
</feature>
<dbReference type="OrthoDB" id="9809908at2"/>
<keyword evidence="5" id="KW-0418">Kinase</keyword>
<keyword evidence="1" id="KW-0175">Coiled coil</keyword>
<evidence type="ECO:0000256" key="3">
    <source>
        <dbReference type="SAM" id="Phobius"/>
    </source>
</evidence>
<feature type="coiled-coil region" evidence="1">
    <location>
        <begin position="155"/>
        <end position="182"/>
    </location>
</feature>
<evidence type="ECO:0000313" key="5">
    <source>
        <dbReference type="EMBL" id="SDW06068.1"/>
    </source>
</evidence>
<evidence type="ECO:0000313" key="6">
    <source>
        <dbReference type="Proteomes" id="UP000199592"/>
    </source>
</evidence>
<keyword evidence="6" id="KW-1185">Reference proteome</keyword>
<gene>
    <name evidence="5" type="ORF">SAMN04487892_0210</name>
</gene>
<dbReference type="PANTHER" id="PTHR34220">
    <property type="entry name" value="SENSOR HISTIDINE KINASE YPDA"/>
    <property type="match status" value="1"/>
</dbReference>
<accession>A0A1H2QGR1</accession>
<dbReference type="SUPFAM" id="SSF55874">
    <property type="entry name" value="ATPase domain of HSP90 chaperone/DNA topoisomerase II/histidine kinase"/>
    <property type="match status" value="1"/>
</dbReference>
<feature type="transmembrane region" description="Helical" evidence="3">
    <location>
        <begin position="45"/>
        <end position="62"/>
    </location>
</feature>
<dbReference type="InterPro" id="IPR010559">
    <property type="entry name" value="Sig_transdc_His_kin_internal"/>
</dbReference>
<evidence type="ECO:0000256" key="2">
    <source>
        <dbReference type="SAM" id="MobiDB-lite"/>
    </source>
</evidence>
<feature type="transmembrane region" description="Helical" evidence="3">
    <location>
        <begin position="7"/>
        <end position="25"/>
    </location>
</feature>
<evidence type="ECO:0000259" key="4">
    <source>
        <dbReference type="Pfam" id="PF06580"/>
    </source>
</evidence>
<feature type="transmembrane region" description="Helical" evidence="3">
    <location>
        <begin position="142"/>
        <end position="158"/>
    </location>
</feature>
<name>A0A1H2QGR1_9FLAO</name>
<dbReference type="Pfam" id="PF06580">
    <property type="entry name" value="His_kinase"/>
    <property type="match status" value="1"/>
</dbReference>
<organism evidence="5 6">
    <name type="scientific">Flagellimonas zhangzhouensis</name>
    <dbReference type="NCBI Taxonomy" id="1073328"/>
    <lineage>
        <taxon>Bacteria</taxon>
        <taxon>Pseudomonadati</taxon>
        <taxon>Bacteroidota</taxon>
        <taxon>Flavobacteriia</taxon>
        <taxon>Flavobacteriales</taxon>
        <taxon>Flavobacteriaceae</taxon>
        <taxon>Flagellimonas</taxon>
    </lineage>
</organism>
<proteinExistence type="predicted"/>
<dbReference type="InterPro" id="IPR036890">
    <property type="entry name" value="HATPase_C_sf"/>
</dbReference>
<dbReference type="STRING" id="1073328.SAMN05216294_1559"/>
<dbReference type="GO" id="GO:0016020">
    <property type="term" value="C:membrane"/>
    <property type="evidence" value="ECO:0007669"/>
    <property type="project" value="InterPro"/>
</dbReference>